<evidence type="ECO:0000259" key="3">
    <source>
        <dbReference type="Pfam" id="PF06429"/>
    </source>
</evidence>
<feature type="domain" description="Flagellar basal-body/hook protein C-terminal" evidence="3">
    <location>
        <begin position="56"/>
        <end position="95"/>
    </location>
</feature>
<proteinExistence type="inferred from homology"/>
<organism evidence="4 5">
    <name type="scientific">Undibacterium aquatile</name>
    <dbReference type="NCBI Taxonomy" id="1537398"/>
    <lineage>
        <taxon>Bacteria</taxon>
        <taxon>Pseudomonadati</taxon>
        <taxon>Pseudomonadota</taxon>
        <taxon>Betaproteobacteria</taxon>
        <taxon>Burkholderiales</taxon>
        <taxon>Oxalobacteraceae</taxon>
        <taxon>Undibacterium</taxon>
    </lineage>
</organism>
<feature type="domain" description="Flagellar basal body rod protein N-terminal" evidence="2">
    <location>
        <begin position="1"/>
        <end position="26"/>
    </location>
</feature>
<name>A0ABR6XIP6_9BURK</name>
<evidence type="ECO:0000256" key="1">
    <source>
        <dbReference type="ARBA" id="ARBA00009677"/>
    </source>
</evidence>
<comment type="similarity">
    <text evidence="1">Belongs to the flagella basal body rod proteins family.</text>
</comment>
<dbReference type="InterPro" id="IPR010930">
    <property type="entry name" value="Flg_bb/hook_C_dom"/>
</dbReference>
<gene>
    <name evidence="4" type="ORF">H8K26_15150</name>
</gene>
<dbReference type="Pfam" id="PF06429">
    <property type="entry name" value="Flg_bbr_C"/>
    <property type="match status" value="1"/>
</dbReference>
<evidence type="ECO:0000313" key="4">
    <source>
        <dbReference type="EMBL" id="MBC3812782.1"/>
    </source>
</evidence>
<accession>A0ABR6XIP6</accession>
<evidence type="ECO:0008006" key="6">
    <source>
        <dbReference type="Google" id="ProtNLM"/>
    </source>
</evidence>
<evidence type="ECO:0000313" key="5">
    <source>
        <dbReference type="Proteomes" id="UP000637632"/>
    </source>
</evidence>
<dbReference type="Proteomes" id="UP000637632">
    <property type="component" value="Unassembled WGS sequence"/>
</dbReference>
<protein>
    <recommendedName>
        <fullName evidence="6">Flagellar basal body rod FlgEFG protein</fullName>
    </recommendedName>
</protein>
<evidence type="ECO:0000259" key="2">
    <source>
        <dbReference type="Pfam" id="PF00460"/>
    </source>
</evidence>
<keyword evidence="5" id="KW-1185">Reference proteome</keyword>
<dbReference type="Pfam" id="PF00460">
    <property type="entry name" value="Flg_bb_rod"/>
    <property type="match status" value="1"/>
</dbReference>
<dbReference type="InterPro" id="IPR001444">
    <property type="entry name" value="Flag_bb_rod_N"/>
</dbReference>
<dbReference type="PANTHER" id="PTHR30033:SF1">
    <property type="entry name" value="FLAGELLAR HOOK-ASSOCIATED PROTEIN 1"/>
    <property type="match status" value="1"/>
</dbReference>
<reference evidence="4 5" key="1">
    <citation type="submission" date="2020-08" db="EMBL/GenBank/DDBJ databases">
        <title>Novel species isolated from subtropical streams in China.</title>
        <authorList>
            <person name="Lu H."/>
        </authorList>
    </citation>
    <scope>NUCLEOTIDE SEQUENCE [LARGE SCALE GENOMIC DNA]</scope>
    <source>
        <strain evidence="4 5">CCTCC AB 2015119</strain>
    </source>
</reference>
<dbReference type="EMBL" id="JACOFT010000006">
    <property type="protein sequence ID" value="MBC3812782.1"/>
    <property type="molecule type" value="Genomic_DNA"/>
</dbReference>
<comment type="caution">
    <text evidence="4">The sequence shown here is derived from an EMBL/GenBank/DDBJ whole genome shotgun (WGS) entry which is preliminary data.</text>
</comment>
<sequence>MSGMRANQTALDVSSHNVANAETQGFIPQQAAFQEASNGGVTVSISQQGFKMATQETSGTDLTKEIVQSIQYQAGFDINAKMVKTADELLGTLINTKA</sequence>
<dbReference type="PANTHER" id="PTHR30033">
    <property type="entry name" value="FLAGELLAR HOOK-ASSOCIATED PROTEIN 1"/>
    <property type="match status" value="1"/>
</dbReference>
<dbReference type="InterPro" id="IPR002371">
    <property type="entry name" value="FlgK"/>
</dbReference>